<keyword evidence="5 8" id="KW-0347">Helicase</keyword>
<proteinExistence type="inferred from homology"/>
<dbReference type="GO" id="GO:0005524">
    <property type="term" value="F:ATP binding"/>
    <property type="evidence" value="ECO:0007669"/>
    <property type="project" value="UniProtKB-KW"/>
</dbReference>
<dbReference type="EMBL" id="LT608136">
    <property type="protein sequence ID" value="SCL76968.1"/>
    <property type="molecule type" value="Genomic_DNA"/>
</dbReference>
<accession>A0A1R3TCJ2</accession>
<evidence type="ECO:0000256" key="2">
    <source>
        <dbReference type="ARBA" id="ARBA00022705"/>
    </source>
</evidence>
<evidence type="ECO:0000313" key="8">
    <source>
        <dbReference type="EMBL" id="SCL76968.1"/>
    </source>
</evidence>
<evidence type="ECO:0000259" key="7">
    <source>
        <dbReference type="Pfam" id="PF02689"/>
    </source>
</evidence>
<dbReference type="Pfam" id="PF02689">
    <property type="entry name" value="Herpes_Helicase"/>
    <property type="match status" value="1"/>
</dbReference>
<reference evidence="8" key="1">
    <citation type="submission" date="2016-08" db="EMBL/GenBank/DDBJ databases">
        <authorList>
            <person name="Seilhamer J.J."/>
        </authorList>
    </citation>
    <scope>NUCLEOTIDE SEQUENCE</scope>
    <source>
        <strain evidence="8">Lib01003</strain>
    </source>
</reference>
<dbReference type="Gene3D" id="3.40.50.300">
    <property type="entry name" value="P-loop containing nucleotide triphosphate hydrolases"/>
    <property type="match status" value="1"/>
</dbReference>
<dbReference type="GO" id="GO:0004386">
    <property type="term" value="F:helicase activity"/>
    <property type="evidence" value="ECO:0007669"/>
    <property type="project" value="UniProtKB-KW"/>
</dbReference>
<dbReference type="GO" id="GO:0006260">
    <property type="term" value="P:DNA replication"/>
    <property type="evidence" value="ECO:0007669"/>
    <property type="project" value="UniProtKB-KW"/>
</dbReference>
<feature type="domain" description="DNA replication helicase" evidence="7">
    <location>
        <begin position="9"/>
        <end position="858"/>
    </location>
</feature>
<keyword evidence="1" id="KW-1048">Host nucleus</keyword>
<dbReference type="InterPro" id="IPR027417">
    <property type="entry name" value="P-loop_NTPase"/>
</dbReference>
<gene>
    <name evidence="8" type="primary">UL5</name>
</gene>
<evidence type="ECO:0000256" key="5">
    <source>
        <dbReference type="ARBA" id="ARBA00022806"/>
    </source>
</evidence>
<sequence length="858" mass="97724">MDETAASTKYSKGVYLNFTSMHGIRTVVDKIRELAKLRVPRDKIPPLTWFKDVVDLKNPLDLELRELPFSVYLISGNAGSGKSTCIQTLNEAMDCLITGSTRVAAQNVYAKLSSAYTSRPINTIFHEFGFRGNHIQAQLGKYHYMFTSNPPLIEELQKRDIVYYWEVLCDITKRTIGNFGETGRAEFETIRTIEQLLCKETGSLTEFTFSVYGSLPSFARTNVIVIDEAGLLGRHMLTAVVYCWWMINAMYRTTQYANGSKPVIVCVGSPTQTDSLESKFEHNSLRCHVKSSENVLTYLICNRSLRNYVSLSDNWAIFINNKRCLEPEFGDLMKVLEYGLPITEEHERLVDKFVVPDAYINNPSNLPGWTRLYSSHREVSAYMARLHAHLKVSGDKQFVVFTLPSHVFVRLKAFDDYRNVTCQNSLSLEKWLMVNSSRINNYSQSQDHDAGKTRCEIHREYDVAIANYDVTYVLNSQIAVTTRLRKLVFGFSGTYESFEAMLKDDTFINTQGETSVEYAYRFLSSLLFNGLIHFYNYLQQRGLDNDKVNEAYDRMAAATMEILPSGSISNTDREIAKAVRVSRIEGEETFDFSSLGKTRAKNYDDAEDDAIFSALNENMIDLLYCNYNFERPETATQIHAQFAILKSVFCSRYALFSELFGETFRKAAFNTYVDNVSFRGCEMFTGNINGGLLSLALQTDSYILMGYTRTYVKAFQDELIKRSLHPGTLALIREMAIPLMVLKDQRGFVSVLNLNISDFIESVDDKELSMATSVDYGISSKLAMTIARSQGLSLDKVAICFSRNNLRLNSVYVAMSRVVSSEFLRMNVNPLRERHERDDKISEHILAALRDPSVHIVY</sequence>
<evidence type="ECO:0000256" key="6">
    <source>
        <dbReference type="ARBA" id="ARBA00022840"/>
    </source>
</evidence>
<keyword evidence="4" id="KW-0378">Hydrolase</keyword>
<organism evidence="8">
    <name type="scientific">Spheniscid alphaherpesvirus 1</name>
    <dbReference type="NCBI Taxonomy" id="2560777"/>
    <lineage>
        <taxon>Viruses</taxon>
        <taxon>Duplodnaviria</taxon>
        <taxon>Heunggongvirae</taxon>
        <taxon>Peploviricota</taxon>
        <taxon>Herviviricetes</taxon>
        <taxon>Herpesvirales</taxon>
        <taxon>Orthoherpesviridae</taxon>
        <taxon>Alphaherpesvirinae</taxon>
        <taxon>Mardivirus</taxon>
        <taxon>Mardivirus spheniscidalpha1</taxon>
    </lineage>
</organism>
<evidence type="ECO:0000256" key="1">
    <source>
        <dbReference type="ARBA" id="ARBA00022562"/>
    </source>
</evidence>
<dbReference type="Proteomes" id="UP000280017">
    <property type="component" value="Segment"/>
</dbReference>
<keyword evidence="2" id="KW-0235">DNA replication</keyword>
<keyword evidence="3" id="KW-0547">Nucleotide-binding</keyword>
<protein>
    <submittedName>
        <fullName evidence="8">Helicase-primase helicase subunit</fullName>
    </submittedName>
</protein>
<name>A0A1R3TCJ2_9ALPH</name>
<keyword evidence="6" id="KW-0067">ATP-binding</keyword>
<dbReference type="InterPro" id="IPR003840">
    <property type="entry name" value="DNA_helicase_dom"/>
</dbReference>
<evidence type="ECO:0000256" key="3">
    <source>
        <dbReference type="ARBA" id="ARBA00022741"/>
    </source>
</evidence>
<dbReference type="InterPro" id="IPR034711">
    <property type="entry name" value="HSV_HELI"/>
</dbReference>
<dbReference type="GO" id="GO:0016787">
    <property type="term" value="F:hydrolase activity"/>
    <property type="evidence" value="ECO:0007669"/>
    <property type="project" value="UniProtKB-KW"/>
</dbReference>
<dbReference type="HAMAP" id="MF_04030">
    <property type="entry name" value="HSV_HELI"/>
    <property type="match status" value="1"/>
</dbReference>
<evidence type="ECO:0000256" key="4">
    <source>
        <dbReference type="ARBA" id="ARBA00022801"/>
    </source>
</evidence>
<dbReference type="SUPFAM" id="SSF52540">
    <property type="entry name" value="P-loop containing nucleoside triphosphate hydrolases"/>
    <property type="match status" value="2"/>
</dbReference>